<protein>
    <submittedName>
        <fullName evidence="9">Cytochrome P450 monooxygenase AKT7 )</fullName>
        <ecNumber evidence="9">1.-.-.-</ecNumber>
    </submittedName>
</protein>
<evidence type="ECO:0000256" key="1">
    <source>
        <dbReference type="ARBA" id="ARBA00001954"/>
    </source>
</evidence>
<accession>A0A5K1K7S0</accession>
<dbReference type="InterPro" id="IPR040521">
    <property type="entry name" value="KDZ"/>
</dbReference>
<proteinExistence type="predicted"/>
<keyword evidence="5" id="KW-0408">Iron</keyword>
<dbReference type="GO" id="GO:0046872">
    <property type="term" value="F:metal ion binding"/>
    <property type="evidence" value="ECO:0007669"/>
    <property type="project" value="UniProtKB-KW"/>
</dbReference>
<dbReference type="Pfam" id="PF12851">
    <property type="entry name" value="Tet_JBP"/>
    <property type="match status" value="1"/>
</dbReference>
<dbReference type="EC" id="1.-.-.-" evidence="9"/>
<feature type="domain" description="2OGFeDO JBP1/TET oxygenase" evidence="7">
    <location>
        <begin position="210"/>
        <end position="368"/>
    </location>
</feature>
<reference evidence="9" key="1">
    <citation type="submission" date="2019-10" db="EMBL/GenBank/DDBJ databases">
        <authorList>
            <person name="Nor Muhammad N."/>
        </authorList>
    </citation>
    <scope>NUCLEOTIDE SEQUENCE</scope>
</reference>
<dbReference type="GO" id="GO:0051213">
    <property type="term" value="F:dioxygenase activity"/>
    <property type="evidence" value="ECO:0007669"/>
    <property type="project" value="UniProtKB-KW"/>
</dbReference>
<evidence type="ECO:0000256" key="6">
    <source>
        <dbReference type="SAM" id="MobiDB-lite"/>
    </source>
</evidence>
<feature type="compositionally biased region" description="Acidic residues" evidence="6">
    <location>
        <begin position="388"/>
        <end position="399"/>
    </location>
</feature>
<dbReference type="InterPro" id="IPR041457">
    <property type="entry name" value="CxC2_KDZ-assoc"/>
</dbReference>
<feature type="region of interest" description="Disordered" evidence="6">
    <location>
        <begin position="386"/>
        <end position="464"/>
    </location>
</feature>
<evidence type="ECO:0000313" key="9">
    <source>
        <dbReference type="EMBL" id="VWP01973.1"/>
    </source>
</evidence>
<dbReference type="InterPro" id="IPR024779">
    <property type="entry name" value="2OGFeDO_JBP1/TET_oxygenase_dom"/>
</dbReference>
<evidence type="ECO:0000256" key="3">
    <source>
        <dbReference type="ARBA" id="ARBA00022964"/>
    </source>
</evidence>
<name>A0A5K1K7S0_9APHY</name>
<sequence>MADVLFNMPAQFHRRAATASFIVELYEFFYENGPETDTTRGKLFGEQPAPPDHLDLEAVQDCQAIASTLVRAVLNRYQVDWTVEEYQKDIGRNVLLDPGREDLLMRKYSPLIDVHEVLKRLDQQLPVVSEPAVITDSVGNILVWSLPGVIPERRQGDMLTATRFLEAQLTATYAAADEPLSKTWRTAGNIYFSKGIEWTSGTTLLYPAGFAQGHTGPKFRPTPSSNAKAERVTSWMHAFETAGGLLDGILAVAHPALYEESQVVAEQVFRNFGACRSLLSHWPTCFSSTQVIVNRSSPLHRDISGRIGWLELLLTLGTYGDEAVLQLRNLGVSLPYTTGSVALLCGRQILHGVPTVGGDRICYAFYMNKHLFKKVDAVLPGPAVLPVDNDEGSEGEQPLETEASAGEGESAGGAKGSDEDADGSDDVGVRIHCGHGGSRCPRVEAQSGPETSNRGASDDPTAYVHLPSLDPTDAGPTPVHLSDLPTFPDSLDAETDDEEIPYMVEQPESDFEDEDGDLYYGTKPDRLLPEVSELPWFGESPRQPAPTPRSFGSLRSDRMVVVVDIDGIHELPFTFCLCPNAPTEDIQLLDLGYYPATSTRPKTVFTKRVLDDFLLSNRECKTSPRNYYNKLRRVTNPSLPHMVPDRYKELLRVSRQWQFSRCVRRLALGTEMAISGPETWQWKYTRSVVMDGNFSAQHRQMRNPSDDVPLADGHAFMVEEKPYKEHLRTAKEYQEKSTCHDHRAVFSATIERAKLEATGIGAAACSRHGFFCPHACVDFQQGERQRNMDYVLNWILAFLNGLRNVIVLYDIMCQYFVHLYDRFDKSPHLHMPAGLTILRGIGQFHVHGHVPKCFPRFSCNFIPGAGVQDGEIIETLWNKTNAIADSTRGMSAAHRREVIDDHMNDSNWMKLTRMTVILIRKWKRACNEWKPAVTAWEELSAASDGETVAKWTREAEAADKAREKDPAAMDIYDVDATPVPTRKEIQVMLGEQELADGERSLGAADWISTGLRIEETKLGIAYAARHTASGSGTQTRLSLVQQRQKLASAIIAFHKTGREHMPGLIAAEGGDMDPNHTDLGVQWDEVPEAVASQREEGAADTPETHPHGLPSTFGIRKLRQADLLDLARKERKLREGQMNDALQGIRTGIGYKSLLYRAKVRNASSYRSKLRSFDDVHVADEGVRKHVRIYMQSRAAMERLFDPEDEGDRVALAGFRSRYREIQKEDLKASTTVLEAFTPGLRNQHSAWFWNVSDTETGDGSSWTQEYRRMLWLRAYARKQRWDEEVVLVPFEMDCVLRCFGTKATDWEGWSTGAHTPGHAAFALRQVAMWRNLKDHARSAFASARSTHRP</sequence>
<dbReference type="EMBL" id="LR729822">
    <property type="protein sequence ID" value="VWP01973.1"/>
    <property type="molecule type" value="Genomic_DNA"/>
</dbReference>
<dbReference type="Pfam" id="PF18803">
    <property type="entry name" value="CxC2"/>
    <property type="match status" value="1"/>
</dbReference>
<dbReference type="Pfam" id="PF18758">
    <property type="entry name" value="KDZ"/>
    <property type="match status" value="1"/>
</dbReference>
<evidence type="ECO:0000256" key="5">
    <source>
        <dbReference type="ARBA" id="ARBA00023004"/>
    </source>
</evidence>
<dbReference type="PANTHER" id="PTHR33096">
    <property type="entry name" value="CXC2 DOMAIN-CONTAINING PROTEIN"/>
    <property type="match status" value="1"/>
</dbReference>
<keyword evidence="3" id="KW-0223">Dioxygenase</keyword>
<feature type="compositionally biased region" description="Basic and acidic residues" evidence="6">
    <location>
        <begin position="1093"/>
        <end position="1106"/>
    </location>
</feature>
<feature type="region of interest" description="Disordered" evidence="6">
    <location>
        <begin position="1090"/>
        <end position="1112"/>
    </location>
</feature>
<dbReference type="PANTHER" id="PTHR33096:SF1">
    <property type="entry name" value="CXC1-LIKE CYSTEINE CLUSTER ASSOCIATED WITH KDZ TRANSPOSASES DOMAIN-CONTAINING PROTEIN"/>
    <property type="match status" value="1"/>
</dbReference>
<organism evidence="9">
    <name type="scientific">Ganoderma boninense</name>
    <dbReference type="NCBI Taxonomy" id="34458"/>
    <lineage>
        <taxon>Eukaryota</taxon>
        <taxon>Fungi</taxon>
        <taxon>Dikarya</taxon>
        <taxon>Basidiomycota</taxon>
        <taxon>Agaricomycotina</taxon>
        <taxon>Agaricomycetes</taxon>
        <taxon>Polyporales</taxon>
        <taxon>Polyporaceae</taxon>
        <taxon>Ganoderma</taxon>
    </lineage>
</organism>
<evidence type="ECO:0000256" key="4">
    <source>
        <dbReference type="ARBA" id="ARBA00023002"/>
    </source>
</evidence>
<dbReference type="Gene3D" id="3.60.130.30">
    <property type="match status" value="1"/>
</dbReference>
<evidence type="ECO:0000256" key="2">
    <source>
        <dbReference type="ARBA" id="ARBA00022723"/>
    </source>
</evidence>
<dbReference type="GO" id="GO:0004497">
    <property type="term" value="F:monooxygenase activity"/>
    <property type="evidence" value="ECO:0007669"/>
    <property type="project" value="UniProtKB-KW"/>
</dbReference>
<feature type="domain" description="CxC2-like cysteine cluster KDZ transposase-associated" evidence="8">
    <location>
        <begin position="557"/>
        <end position="636"/>
    </location>
</feature>
<evidence type="ECO:0000259" key="7">
    <source>
        <dbReference type="Pfam" id="PF12851"/>
    </source>
</evidence>
<evidence type="ECO:0000259" key="8">
    <source>
        <dbReference type="Pfam" id="PF18803"/>
    </source>
</evidence>
<gene>
    <name evidence="9" type="primary">V5XZS6</name>
</gene>
<keyword evidence="9" id="KW-0503">Monooxygenase</keyword>
<keyword evidence="4 9" id="KW-0560">Oxidoreductase</keyword>
<comment type="cofactor">
    <cofactor evidence="1">
        <name>Fe(2+)</name>
        <dbReference type="ChEBI" id="CHEBI:29033"/>
    </cofactor>
</comment>
<keyword evidence="2" id="KW-0479">Metal-binding</keyword>